<reference evidence="1" key="1">
    <citation type="journal article" date="2014" name="Front. Microbiol.">
        <title>High frequency of phylogenetically diverse reductive dehalogenase-homologous genes in deep subseafloor sedimentary metagenomes.</title>
        <authorList>
            <person name="Kawai M."/>
            <person name="Futagami T."/>
            <person name="Toyoda A."/>
            <person name="Takaki Y."/>
            <person name="Nishi S."/>
            <person name="Hori S."/>
            <person name="Arai W."/>
            <person name="Tsubouchi T."/>
            <person name="Morono Y."/>
            <person name="Uchiyama I."/>
            <person name="Ito T."/>
            <person name="Fujiyama A."/>
            <person name="Inagaki F."/>
            <person name="Takami H."/>
        </authorList>
    </citation>
    <scope>NUCLEOTIDE SEQUENCE</scope>
    <source>
        <strain evidence="1">Expedition CK06-06</strain>
    </source>
</reference>
<organism evidence="1">
    <name type="scientific">marine sediment metagenome</name>
    <dbReference type="NCBI Taxonomy" id="412755"/>
    <lineage>
        <taxon>unclassified sequences</taxon>
        <taxon>metagenomes</taxon>
        <taxon>ecological metagenomes</taxon>
    </lineage>
</organism>
<sequence length="97" mass="10677">MKPYLTQSTCLRQPVRLPKGNLITKKPEARLIPSVALRFTLGSSKSGFEADENDSKTVGWHGQAKRRHVSLERLKHSGWHGSALCGPVVGMFEPGPL</sequence>
<dbReference type="AlphaFoldDB" id="X0W5M5"/>
<gene>
    <name evidence="1" type="ORF">S01H1_56619</name>
</gene>
<dbReference type="EMBL" id="BARS01036874">
    <property type="protein sequence ID" value="GAG19918.1"/>
    <property type="molecule type" value="Genomic_DNA"/>
</dbReference>
<proteinExistence type="predicted"/>
<evidence type="ECO:0000313" key="1">
    <source>
        <dbReference type="EMBL" id="GAG19918.1"/>
    </source>
</evidence>
<name>X0W5M5_9ZZZZ</name>
<protein>
    <submittedName>
        <fullName evidence="1">Uncharacterized protein</fullName>
    </submittedName>
</protein>
<comment type="caution">
    <text evidence="1">The sequence shown here is derived from an EMBL/GenBank/DDBJ whole genome shotgun (WGS) entry which is preliminary data.</text>
</comment>
<accession>X0W5M5</accession>